<reference evidence="1 2" key="1">
    <citation type="journal article" date="2020" name="Cell">
        <title>Large-Scale Comparative Analyses of Tick Genomes Elucidate Their Genetic Diversity and Vector Capacities.</title>
        <authorList>
            <consortium name="Tick Genome and Microbiome Consortium (TIGMIC)"/>
            <person name="Jia N."/>
            <person name="Wang J."/>
            <person name="Shi W."/>
            <person name="Du L."/>
            <person name="Sun Y."/>
            <person name="Zhan W."/>
            <person name="Jiang J.F."/>
            <person name="Wang Q."/>
            <person name="Zhang B."/>
            <person name="Ji P."/>
            <person name="Bell-Sakyi L."/>
            <person name="Cui X.M."/>
            <person name="Yuan T.T."/>
            <person name="Jiang B.G."/>
            <person name="Yang W.F."/>
            <person name="Lam T.T."/>
            <person name="Chang Q.C."/>
            <person name="Ding S.J."/>
            <person name="Wang X.J."/>
            <person name="Zhu J.G."/>
            <person name="Ruan X.D."/>
            <person name="Zhao L."/>
            <person name="Wei J.T."/>
            <person name="Ye R.Z."/>
            <person name="Que T.C."/>
            <person name="Du C.H."/>
            <person name="Zhou Y.H."/>
            <person name="Cheng J.X."/>
            <person name="Dai P.F."/>
            <person name="Guo W.B."/>
            <person name="Han X.H."/>
            <person name="Huang E.J."/>
            <person name="Li L.F."/>
            <person name="Wei W."/>
            <person name="Gao Y.C."/>
            <person name="Liu J.Z."/>
            <person name="Shao H.Z."/>
            <person name="Wang X."/>
            <person name="Wang C.C."/>
            <person name="Yang T.C."/>
            <person name="Huo Q.B."/>
            <person name="Li W."/>
            <person name="Chen H.Y."/>
            <person name="Chen S.E."/>
            <person name="Zhou L.G."/>
            <person name="Ni X.B."/>
            <person name="Tian J.H."/>
            <person name="Sheng Y."/>
            <person name="Liu T."/>
            <person name="Pan Y.S."/>
            <person name="Xia L.Y."/>
            <person name="Li J."/>
            <person name="Zhao F."/>
            <person name="Cao W.C."/>
        </authorList>
    </citation>
    <scope>NUCLEOTIDE SEQUENCE [LARGE SCALE GENOMIC DNA]</scope>
    <source>
        <strain evidence="1">Iper-2018</strain>
    </source>
</reference>
<comment type="caution">
    <text evidence="1">The sequence shown here is derived from an EMBL/GenBank/DDBJ whole genome shotgun (WGS) entry which is preliminary data.</text>
</comment>
<dbReference type="Proteomes" id="UP000805193">
    <property type="component" value="Unassembled WGS sequence"/>
</dbReference>
<name>A0AC60QMW8_IXOPE</name>
<evidence type="ECO:0000313" key="2">
    <source>
        <dbReference type="Proteomes" id="UP000805193"/>
    </source>
</evidence>
<accession>A0AC60QMW8</accession>
<organism evidence="1 2">
    <name type="scientific">Ixodes persulcatus</name>
    <name type="common">Taiga tick</name>
    <dbReference type="NCBI Taxonomy" id="34615"/>
    <lineage>
        <taxon>Eukaryota</taxon>
        <taxon>Metazoa</taxon>
        <taxon>Ecdysozoa</taxon>
        <taxon>Arthropoda</taxon>
        <taxon>Chelicerata</taxon>
        <taxon>Arachnida</taxon>
        <taxon>Acari</taxon>
        <taxon>Parasitiformes</taxon>
        <taxon>Ixodida</taxon>
        <taxon>Ixodoidea</taxon>
        <taxon>Ixodidae</taxon>
        <taxon>Ixodinae</taxon>
        <taxon>Ixodes</taxon>
    </lineage>
</organism>
<sequence length="180" mass="19517">MRATTLLLCMASALLASSQSGDAISYKMFPAVRIGLDLGSSFLRRLAEMKEKIREDIDRQAPTWTRLMNQQQPFGHVPWPVLGLQGSLSHGFQDFAVPEQQAPPAPSFAVIRPCGPNVVMPCLSVQPYGGVFPQGSLRTCGLSPASNNWLAAVGIGPCDIVLHLRRLLKAYSKPTSSGQR</sequence>
<gene>
    <name evidence="1" type="ORF">HPB47_017613</name>
</gene>
<proteinExistence type="predicted"/>
<protein>
    <submittedName>
        <fullName evidence="1">Uncharacterized protein</fullName>
    </submittedName>
</protein>
<dbReference type="EMBL" id="JABSTQ010006566">
    <property type="protein sequence ID" value="KAG0437067.1"/>
    <property type="molecule type" value="Genomic_DNA"/>
</dbReference>
<evidence type="ECO:0000313" key="1">
    <source>
        <dbReference type="EMBL" id="KAG0437067.1"/>
    </source>
</evidence>
<keyword evidence="2" id="KW-1185">Reference proteome</keyword>